<dbReference type="InterPro" id="IPR050185">
    <property type="entry name" value="Ub_carboxyl-term_hydrolase"/>
</dbReference>
<dbReference type="InterPro" id="IPR041432">
    <property type="entry name" value="UBP13_Znf-UBP_var"/>
</dbReference>
<comment type="catalytic activity">
    <reaction evidence="1 11 16">
        <text>Thiol-dependent hydrolysis of ester, thioester, amide, peptide and isopeptide bonds formed by the C-terminal Gly of ubiquitin (a 76-residue protein attached to proteins as an intracellular targeting signal).</text>
        <dbReference type="EC" id="3.4.19.12"/>
    </reaction>
</comment>
<keyword evidence="4 11" id="KW-0479">Metal-binding</keyword>
<feature type="binding site" evidence="13">
    <location>
        <position position="206"/>
    </location>
    <ligand>
        <name>substrate</name>
    </ligand>
</feature>
<dbReference type="FunFam" id="3.90.70.10:FF:000063">
    <property type="entry name" value="Ubiquitin carboxyl-terminal hydrolase"/>
    <property type="match status" value="1"/>
</dbReference>
<dbReference type="PROSITE" id="PS50235">
    <property type="entry name" value="USP_3"/>
    <property type="match status" value="1"/>
</dbReference>
<keyword evidence="7 11" id="KW-0833">Ubl conjugation pathway</keyword>
<keyword evidence="5" id="KW-0677">Repeat</keyword>
<keyword evidence="22" id="KW-1185">Reference proteome</keyword>
<evidence type="ECO:0000256" key="5">
    <source>
        <dbReference type="ARBA" id="ARBA00022737"/>
    </source>
</evidence>
<evidence type="ECO:0000256" key="13">
    <source>
        <dbReference type="PIRSR" id="PIRSR016308-2"/>
    </source>
</evidence>
<evidence type="ECO:0000259" key="20">
    <source>
        <dbReference type="PROSITE" id="PS50271"/>
    </source>
</evidence>
<dbReference type="SUPFAM" id="SSF54001">
    <property type="entry name" value="Cysteine proteinases"/>
    <property type="match status" value="1"/>
</dbReference>
<evidence type="ECO:0000256" key="2">
    <source>
        <dbReference type="ARBA" id="ARBA00009085"/>
    </source>
</evidence>
<feature type="binding site" evidence="14">
    <location>
        <position position="177"/>
    </location>
    <ligand>
        <name>Zn(2+)</name>
        <dbReference type="ChEBI" id="CHEBI:29105"/>
    </ligand>
</feature>
<dbReference type="SMART" id="SM00165">
    <property type="entry name" value="UBA"/>
    <property type="match status" value="1"/>
</dbReference>
<evidence type="ECO:0000256" key="8">
    <source>
        <dbReference type="ARBA" id="ARBA00022801"/>
    </source>
</evidence>
<dbReference type="GO" id="GO:0016579">
    <property type="term" value="P:protein deubiquitination"/>
    <property type="evidence" value="ECO:0007669"/>
    <property type="project" value="InterPro"/>
</dbReference>
<dbReference type="InterPro" id="IPR018200">
    <property type="entry name" value="USP_CS"/>
</dbReference>
<dbReference type="InterPro" id="IPR013083">
    <property type="entry name" value="Znf_RING/FYVE/PHD"/>
</dbReference>
<dbReference type="Gene3D" id="1.10.8.10">
    <property type="entry name" value="DNA helicase RuvA subunit, C-terminal domain"/>
    <property type="match status" value="1"/>
</dbReference>
<dbReference type="FunFam" id="1.10.8.10:FF:000016">
    <property type="entry name" value="Ubiquitin carboxyl-terminal hydrolase"/>
    <property type="match status" value="1"/>
</dbReference>
<dbReference type="Gene3D" id="3.30.40.10">
    <property type="entry name" value="Zinc/RING finger domain, C3HC4 (zinc finger)"/>
    <property type="match status" value="2"/>
</dbReference>
<dbReference type="Pfam" id="PF02148">
    <property type="entry name" value="zf-UBP"/>
    <property type="match status" value="1"/>
</dbReference>
<keyword evidence="6 15" id="KW-0863">Zinc-finger</keyword>
<feature type="active site" description="Nucleophile" evidence="12">
    <location>
        <position position="278"/>
    </location>
</feature>
<protein>
    <recommendedName>
        <fullName evidence="11 16">Ubiquitin carboxyl-terminal hydrolase</fullName>
        <ecNumber evidence="11 16">3.4.19.12</ecNumber>
    </recommendedName>
</protein>
<dbReference type="InterPro" id="IPR001394">
    <property type="entry name" value="Peptidase_C19_UCH"/>
</dbReference>
<dbReference type="Gene3D" id="3.90.70.10">
    <property type="entry name" value="Cysteine proteinases"/>
    <property type="match status" value="1"/>
</dbReference>
<feature type="domain" description="UBA" evidence="18">
    <location>
        <begin position="583"/>
        <end position="624"/>
    </location>
</feature>
<feature type="binding site" evidence="14">
    <location>
        <position position="164"/>
    </location>
    <ligand>
        <name>Zn(2+)</name>
        <dbReference type="ChEBI" id="CHEBI:29105"/>
    </ligand>
</feature>
<evidence type="ECO:0000259" key="19">
    <source>
        <dbReference type="PROSITE" id="PS50235"/>
    </source>
</evidence>
<evidence type="ECO:0000256" key="7">
    <source>
        <dbReference type="ARBA" id="ARBA00022786"/>
    </source>
</evidence>
<dbReference type="PANTHER" id="PTHR21646:SF10">
    <property type="entry name" value="UBIQUITIN CARBOXYL-TERMINAL HYDROLASE 14"/>
    <property type="match status" value="1"/>
</dbReference>
<dbReference type="EC" id="3.4.19.12" evidence="11 16"/>
<dbReference type="PANTHER" id="PTHR21646">
    <property type="entry name" value="UBIQUITIN CARBOXYL-TERMINAL HYDROLASE"/>
    <property type="match status" value="1"/>
</dbReference>
<keyword evidence="8 11" id="KW-0378">Hydrolase</keyword>
<organism evidence="21 22">
    <name type="scientific">Hucho hucho</name>
    <name type="common">huchen</name>
    <dbReference type="NCBI Taxonomy" id="62062"/>
    <lineage>
        <taxon>Eukaryota</taxon>
        <taxon>Metazoa</taxon>
        <taxon>Chordata</taxon>
        <taxon>Craniata</taxon>
        <taxon>Vertebrata</taxon>
        <taxon>Euteleostomi</taxon>
        <taxon>Actinopterygii</taxon>
        <taxon>Neopterygii</taxon>
        <taxon>Teleostei</taxon>
        <taxon>Protacanthopterygii</taxon>
        <taxon>Salmoniformes</taxon>
        <taxon>Salmonidae</taxon>
        <taxon>Salmoninae</taxon>
        <taxon>Hucho</taxon>
    </lineage>
</organism>
<evidence type="ECO:0000259" key="18">
    <source>
        <dbReference type="PROSITE" id="PS50030"/>
    </source>
</evidence>
<feature type="binding site" evidence="14">
    <location>
        <position position="144"/>
    </location>
    <ligand>
        <name>Zn(2+)</name>
        <dbReference type="ChEBI" id="CHEBI:29105"/>
    </ligand>
</feature>
<evidence type="ECO:0000256" key="15">
    <source>
        <dbReference type="PROSITE-ProRule" id="PRU00502"/>
    </source>
</evidence>
<evidence type="ECO:0000256" key="10">
    <source>
        <dbReference type="ARBA" id="ARBA00022833"/>
    </source>
</evidence>
<dbReference type="GO" id="GO:0006508">
    <property type="term" value="P:proteolysis"/>
    <property type="evidence" value="ECO:0007669"/>
    <property type="project" value="UniProtKB-KW"/>
</dbReference>
<accession>A0A4W5LDA7</accession>
<evidence type="ECO:0000256" key="14">
    <source>
        <dbReference type="PIRSR" id="PIRSR016308-3"/>
    </source>
</evidence>
<dbReference type="InterPro" id="IPR016652">
    <property type="entry name" value="Ubiquitinyl_hydrolase"/>
</dbReference>
<reference evidence="21" key="2">
    <citation type="submission" date="2025-08" db="UniProtKB">
        <authorList>
            <consortium name="Ensembl"/>
        </authorList>
    </citation>
    <scope>IDENTIFICATION</scope>
</reference>
<feature type="binding site" evidence="13">
    <location>
        <begin position="166"/>
        <end position="169"/>
    </location>
    <ligand>
        <name>substrate</name>
    </ligand>
</feature>
<dbReference type="Proteomes" id="UP000314982">
    <property type="component" value="Unassembled WGS sequence"/>
</dbReference>
<dbReference type="CDD" id="cd02658">
    <property type="entry name" value="Peptidase_C19B"/>
    <property type="match status" value="1"/>
</dbReference>
<evidence type="ECO:0000256" key="11">
    <source>
        <dbReference type="PIRNR" id="PIRNR016308"/>
    </source>
</evidence>
<dbReference type="GeneTree" id="ENSGT00940000156036"/>
<dbReference type="FunFam" id="3.90.70.10:FF:000042">
    <property type="entry name" value="Ubiquitin carboxyl-terminal hydrolase"/>
    <property type="match status" value="1"/>
</dbReference>
<dbReference type="GO" id="GO:0008270">
    <property type="term" value="F:zinc ion binding"/>
    <property type="evidence" value="ECO:0007669"/>
    <property type="project" value="UniProtKB-UniRule"/>
</dbReference>
<evidence type="ECO:0000256" key="3">
    <source>
        <dbReference type="ARBA" id="ARBA00022670"/>
    </source>
</evidence>
<feature type="binding site" evidence="13">
    <location>
        <position position="209"/>
    </location>
    <ligand>
        <name>substrate</name>
    </ligand>
</feature>
<dbReference type="Pfam" id="PF17807">
    <property type="entry name" value="zf-UBP_var"/>
    <property type="match status" value="1"/>
</dbReference>
<feature type="domain" description="UBP-type" evidence="20">
    <location>
        <begin position="120"/>
        <end position="228"/>
    </location>
</feature>
<name>A0A4W5LDA7_9TELE</name>
<feature type="binding site" evidence="13">
    <location>
        <position position="154"/>
    </location>
    <ligand>
        <name>substrate</name>
    </ligand>
</feature>
<dbReference type="InterPro" id="IPR028889">
    <property type="entry name" value="USP"/>
</dbReference>
<dbReference type="PROSITE" id="PS50030">
    <property type="entry name" value="UBA"/>
    <property type="match status" value="1"/>
</dbReference>
<dbReference type="InterPro" id="IPR015940">
    <property type="entry name" value="UBA"/>
</dbReference>
<dbReference type="PROSITE" id="PS00973">
    <property type="entry name" value="USP_2"/>
    <property type="match status" value="1"/>
</dbReference>
<dbReference type="FunFam" id="3.30.40.10:FF:000026">
    <property type="entry name" value="Ubiquitin carboxyl-terminal hydrolase"/>
    <property type="match status" value="1"/>
</dbReference>
<dbReference type="PIRSF" id="PIRSF016308">
    <property type="entry name" value="UBP"/>
    <property type="match status" value="1"/>
</dbReference>
<dbReference type="GO" id="GO:0004843">
    <property type="term" value="F:cysteine-type deubiquitinase activity"/>
    <property type="evidence" value="ECO:0007669"/>
    <property type="project" value="UniProtKB-UniRule"/>
</dbReference>
<dbReference type="SMART" id="SM00290">
    <property type="entry name" value="ZnF_UBP"/>
    <property type="match status" value="1"/>
</dbReference>
<keyword evidence="9 11" id="KW-0788">Thiol protease</keyword>
<feature type="binding site" evidence="13">
    <location>
        <position position="204"/>
    </location>
    <ligand>
        <name>substrate</name>
    </ligand>
</feature>
<evidence type="ECO:0000256" key="6">
    <source>
        <dbReference type="ARBA" id="ARBA00022771"/>
    </source>
</evidence>
<dbReference type="CDD" id="cd14294">
    <property type="entry name" value="UBA1_UBP5_like"/>
    <property type="match status" value="1"/>
</dbReference>
<feature type="binding site" evidence="14">
    <location>
        <position position="147"/>
    </location>
    <ligand>
        <name>Zn(2+)</name>
        <dbReference type="ChEBI" id="CHEBI:29105"/>
    </ligand>
</feature>
<reference evidence="22" key="1">
    <citation type="submission" date="2018-06" db="EMBL/GenBank/DDBJ databases">
        <title>Genome assembly of Danube salmon.</title>
        <authorList>
            <person name="Macqueen D.J."/>
            <person name="Gundappa M.K."/>
        </authorList>
    </citation>
    <scope>NUCLEOTIDE SEQUENCE [LARGE SCALE GENOMIC DNA]</scope>
</reference>
<feature type="region of interest" description="Disordered" evidence="17">
    <location>
        <begin position="440"/>
        <end position="466"/>
    </location>
</feature>
<feature type="region of interest" description="Disordered" evidence="17">
    <location>
        <begin position="689"/>
        <end position="714"/>
    </location>
</feature>
<evidence type="ECO:0000256" key="4">
    <source>
        <dbReference type="ARBA" id="ARBA00022723"/>
    </source>
</evidence>
<evidence type="ECO:0000256" key="16">
    <source>
        <dbReference type="RuleBase" id="RU366025"/>
    </source>
</evidence>
<evidence type="ECO:0000256" key="1">
    <source>
        <dbReference type="ARBA" id="ARBA00000707"/>
    </source>
</evidence>
<reference evidence="21" key="3">
    <citation type="submission" date="2025-09" db="UniProtKB">
        <authorList>
            <consortium name="Ensembl"/>
        </authorList>
    </citation>
    <scope>IDENTIFICATION</scope>
</reference>
<dbReference type="PROSITE" id="PS00972">
    <property type="entry name" value="USP_1"/>
    <property type="match status" value="1"/>
</dbReference>
<evidence type="ECO:0000313" key="22">
    <source>
        <dbReference type="Proteomes" id="UP000314982"/>
    </source>
</evidence>
<feature type="compositionally biased region" description="Low complexity" evidence="17">
    <location>
        <begin position="690"/>
        <end position="699"/>
    </location>
</feature>
<evidence type="ECO:0000256" key="12">
    <source>
        <dbReference type="PIRSR" id="PIRSR016308-1"/>
    </source>
</evidence>
<proteinExistence type="inferred from homology"/>
<dbReference type="AlphaFoldDB" id="A0A4W5LDA7"/>
<dbReference type="Pfam" id="PF00627">
    <property type="entry name" value="UBA"/>
    <property type="match status" value="1"/>
</dbReference>
<dbReference type="InterPro" id="IPR001607">
    <property type="entry name" value="Znf_UBP"/>
</dbReference>
<sequence length="775" mass="86331">EMAEVSEVLMSVLSTIRVPRPGDRVHKDECALSFSSPESEGGLYVCMNSFLGFGSQYVDRHHTRSGQRAYLHISRTRKAPVSYTLFLQTWLSLATMAGLMSADSVSHALQVQQWDGEVRAESRHAVELKQLDNGTKIPPSGWRCEVCDLQENLWMNLSDGRVFCGRRYFDGSGGNNHALLHFQQTGHPLAVKLGTITPDGADVYSYDEDDMVLDPKLPEHLSHFGIDMMTMEKRTMTELEIAVNQRVGEWEVIQESGATLRPLSGPGLTGMKNLGNSCYLNSVMQVLFTVPDFQSKYVSNIDKIFDEAPSDPTQDFKTQVAKLGYGLLSGEYSKPAPDLGEGSEPSSEPRGDQVGIAARMFKALVGRGHPEFSTNRQQDAQEFLLHFINMVERNCRSGVNPSEAFRFLVEERIVCQQSQKAKYTQRVDYILQLPVPMDQATNTEELQEAERRREEADSSGAPPPAPVRACIPFTACMAALSEPETLTDFWSSAAQAKTTATKTTRFASFPDHMVIQVKKFTFGQDWVPKKLDVSIDVPDTLDLTALRGTGQQPGEELLPEVAPPPLMTPDVEVKGILGSHAPVLDDSTVSQLCEMGFPLEACRKAVYYTGNTGIDAAMNWVMGHMDDPDLWHNILYSSTRLKFTLVLLVKSPTFNQVVPPIPLLFQSNILERAVDWIFSHLDDLESMEVSEGGRSAAESEGSREPPPGPKVRDGPGKYELFAFISHMGTSTMCGHYVCHIKKDQQWVIFNDQKVCASEKPPKDLGYLYFYRRVTE</sequence>
<evidence type="ECO:0000256" key="9">
    <source>
        <dbReference type="ARBA" id="ARBA00022807"/>
    </source>
</evidence>
<dbReference type="InterPro" id="IPR038765">
    <property type="entry name" value="Papain-like_cys_pep_sf"/>
</dbReference>
<dbReference type="PROSITE" id="PS50271">
    <property type="entry name" value="ZF_UBP"/>
    <property type="match status" value="1"/>
</dbReference>
<keyword evidence="10 11" id="KW-0862">Zinc</keyword>
<feature type="active site" description="Proton acceptor" evidence="12">
    <location>
        <position position="735"/>
    </location>
</feature>
<dbReference type="Ensembl" id="ENSHHUT00000024612.1">
    <property type="protein sequence ID" value="ENSHHUP00000023719.1"/>
    <property type="gene ID" value="ENSHHUG00000014491.1"/>
</dbReference>
<comment type="similarity">
    <text evidence="2 11 16">Belongs to the peptidase C19 family.</text>
</comment>
<evidence type="ECO:0000256" key="17">
    <source>
        <dbReference type="SAM" id="MobiDB-lite"/>
    </source>
</evidence>
<evidence type="ECO:0000313" key="21">
    <source>
        <dbReference type="Ensembl" id="ENSHHUP00000023719.1"/>
    </source>
</evidence>
<feature type="domain" description="USP" evidence="19">
    <location>
        <begin position="269"/>
        <end position="773"/>
    </location>
</feature>
<keyword evidence="3 11" id="KW-0645">Protease</keyword>
<dbReference type="SUPFAM" id="SSF57850">
    <property type="entry name" value="RING/U-box"/>
    <property type="match status" value="1"/>
</dbReference>
<dbReference type="Pfam" id="PF00443">
    <property type="entry name" value="UCH"/>
    <property type="match status" value="1"/>
</dbReference>